<gene>
    <name evidence="2" type="ORF">RUM43_009887</name>
</gene>
<evidence type="ECO:0000313" key="2">
    <source>
        <dbReference type="EMBL" id="KAK6636229.1"/>
    </source>
</evidence>
<feature type="compositionally biased region" description="Polar residues" evidence="1">
    <location>
        <begin position="16"/>
        <end position="25"/>
    </location>
</feature>
<accession>A0AAN8P388</accession>
<dbReference type="EMBL" id="JAWJWE010000004">
    <property type="protein sequence ID" value="KAK6636229.1"/>
    <property type="molecule type" value="Genomic_DNA"/>
</dbReference>
<feature type="region of interest" description="Disordered" evidence="1">
    <location>
        <begin position="51"/>
        <end position="76"/>
    </location>
</feature>
<evidence type="ECO:0000313" key="3">
    <source>
        <dbReference type="Proteomes" id="UP001372834"/>
    </source>
</evidence>
<dbReference type="AlphaFoldDB" id="A0AAN8P388"/>
<reference evidence="2 3" key="1">
    <citation type="submission" date="2023-10" db="EMBL/GenBank/DDBJ databases">
        <title>Genomes of two closely related lineages of the louse Polyplax serrata with different host specificities.</title>
        <authorList>
            <person name="Martinu J."/>
            <person name="Tarabai H."/>
            <person name="Stefka J."/>
            <person name="Hypsa V."/>
        </authorList>
    </citation>
    <scope>NUCLEOTIDE SEQUENCE [LARGE SCALE GENOMIC DNA]</scope>
    <source>
        <strain evidence="2">HR10_N</strain>
    </source>
</reference>
<organism evidence="2 3">
    <name type="scientific">Polyplax serrata</name>
    <name type="common">Common mouse louse</name>
    <dbReference type="NCBI Taxonomy" id="468196"/>
    <lineage>
        <taxon>Eukaryota</taxon>
        <taxon>Metazoa</taxon>
        <taxon>Ecdysozoa</taxon>
        <taxon>Arthropoda</taxon>
        <taxon>Hexapoda</taxon>
        <taxon>Insecta</taxon>
        <taxon>Pterygota</taxon>
        <taxon>Neoptera</taxon>
        <taxon>Paraneoptera</taxon>
        <taxon>Psocodea</taxon>
        <taxon>Troctomorpha</taxon>
        <taxon>Phthiraptera</taxon>
        <taxon>Anoplura</taxon>
        <taxon>Polyplacidae</taxon>
        <taxon>Polyplax</taxon>
    </lineage>
</organism>
<proteinExistence type="predicted"/>
<sequence>MKNKSQGHLSHCGVNSKKTTFVPQAQPSPKLISFKWRTSKQAVRNNLVTVSGLSPKTKERNKNSRAQEAQDGEIPKRNEYLTMQILRYEMSTQIVRNPTPQPDDNYNLLFKR</sequence>
<name>A0AAN8P388_POLSC</name>
<feature type="region of interest" description="Disordered" evidence="1">
    <location>
        <begin position="1"/>
        <end position="25"/>
    </location>
</feature>
<protein>
    <submittedName>
        <fullName evidence="2">Uncharacterized protein</fullName>
    </submittedName>
</protein>
<evidence type="ECO:0000256" key="1">
    <source>
        <dbReference type="SAM" id="MobiDB-lite"/>
    </source>
</evidence>
<dbReference type="Proteomes" id="UP001372834">
    <property type="component" value="Unassembled WGS sequence"/>
</dbReference>
<comment type="caution">
    <text evidence="2">The sequence shown here is derived from an EMBL/GenBank/DDBJ whole genome shotgun (WGS) entry which is preliminary data.</text>
</comment>